<proteinExistence type="inferred from homology"/>
<comment type="similarity">
    <text evidence="1">Belongs to the glycosyltransferase 2 family.</text>
</comment>
<feature type="transmembrane region" description="Helical" evidence="4">
    <location>
        <begin position="198"/>
        <end position="217"/>
    </location>
</feature>
<dbReference type="Proteomes" id="UP001580430">
    <property type="component" value="Unassembled WGS sequence"/>
</dbReference>
<dbReference type="CDD" id="cd06438">
    <property type="entry name" value="EpsO_like"/>
    <property type="match status" value="1"/>
</dbReference>
<keyword evidence="4" id="KW-0472">Membrane</keyword>
<evidence type="ECO:0000313" key="5">
    <source>
        <dbReference type="EMBL" id="MFB5762883.1"/>
    </source>
</evidence>
<dbReference type="Gene3D" id="3.90.550.10">
    <property type="entry name" value="Spore Coat Polysaccharide Biosynthesis Protein SpsA, Chain A"/>
    <property type="match status" value="1"/>
</dbReference>
<protein>
    <submittedName>
        <fullName evidence="5">Glycosyltransferase family 2 protein</fullName>
    </submittedName>
</protein>
<gene>
    <name evidence="5" type="ORF">ACE5LO_21135</name>
</gene>
<reference evidence="5 6" key="1">
    <citation type="submission" date="2024-09" db="EMBL/GenBank/DDBJ databases">
        <title>Paenibacillus zeirhizospherea sp. nov., isolated from surface of the maize (Zea mays) roots in a horticulture field, Hungary.</title>
        <authorList>
            <person name="Marton D."/>
            <person name="Farkas M."/>
            <person name="Bedics A."/>
            <person name="Toth E."/>
            <person name="Tancsics A."/>
            <person name="Boka K."/>
            <person name="Marati G."/>
            <person name="Kriszt B."/>
            <person name="Cserhati M."/>
        </authorList>
    </citation>
    <scope>NUCLEOTIDE SEQUENCE [LARGE SCALE GENOMIC DNA]</scope>
    <source>
        <strain evidence="5 6">JCM 18446</strain>
    </source>
</reference>
<feature type="transmembrane region" description="Helical" evidence="4">
    <location>
        <begin position="174"/>
        <end position="192"/>
    </location>
</feature>
<evidence type="ECO:0000313" key="6">
    <source>
        <dbReference type="Proteomes" id="UP001580430"/>
    </source>
</evidence>
<comment type="caution">
    <text evidence="5">The sequence shown here is derived from an EMBL/GenBank/DDBJ whole genome shotgun (WGS) entry which is preliminary data.</text>
</comment>
<sequence>MTFSMVTIVGNLGVCLGLLTSIYGFYFVFLAFRGGSIKKKKKEEGIPNTRFALVVAARNEAAVIGNLITSLQQQNYPKELYDIYVAPNNCTDDTHEIAISHGARIFHPKGEIRSKGNVLTQFVKMCLVEKKYDAICVFDADNIVHADFLQKMNSEKLSGTHIAQGFKNSKNPTGSAIAMGFSVYYWIIDHYFNRSREALGLSSFILGTGFMVTTSFFEKIGGWNTKTITEDLEFCAQCVLAGERVHYVPDAIVYDEQPLTFIQSWKQRRRWSTGYFECSRLYRKELIMRMFERRSKAVFDLTMTYLCPVFFIMSLLASLGQITLMSFHFFAGYAYNGLSMLSTGLSFGLVLSILLAAYIVYKRNRQTIQGVSGSILSFILLMVSWIPINIVSIFKKQRTWESIEHTQAIHINDI</sequence>
<accession>A0ABV5C6I4</accession>
<dbReference type="EMBL" id="JBHIRY010000026">
    <property type="protein sequence ID" value="MFB5762883.1"/>
    <property type="molecule type" value="Genomic_DNA"/>
</dbReference>
<feature type="transmembrane region" description="Helical" evidence="4">
    <location>
        <begin position="373"/>
        <end position="394"/>
    </location>
</feature>
<evidence type="ECO:0000256" key="2">
    <source>
        <dbReference type="ARBA" id="ARBA00022676"/>
    </source>
</evidence>
<organism evidence="5 6">
    <name type="scientific">Paenibacillus medicaginis</name>
    <dbReference type="NCBI Taxonomy" id="1470560"/>
    <lineage>
        <taxon>Bacteria</taxon>
        <taxon>Bacillati</taxon>
        <taxon>Bacillota</taxon>
        <taxon>Bacilli</taxon>
        <taxon>Bacillales</taxon>
        <taxon>Paenibacillaceae</taxon>
        <taxon>Paenibacillus</taxon>
    </lineage>
</organism>
<dbReference type="RefSeq" id="WP_375521966.1">
    <property type="nucleotide sequence ID" value="NZ_JBHIRY010000026.1"/>
</dbReference>
<keyword evidence="6" id="KW-1185">Reference proteome</keyword>
<dbReference type="Pfam" id="PF13641">
    <property type="entry name" value="Glyco_tranf_2_3"/>
    <property type="match status" value="1"/>
</dbReference>
<keyword evidence="4" id="KW-0812">Transmembrane</keyword>
<feature type="transmembrane region" description="Helical" evidence="4">
    <location>
        <begin position="297"/>
        <end position="320"/>
    </location>
</feature>
<evidence type="ECO:0000256" key="4">
    <source>
        <dbReference type="SAM" id="Phobius"/>
    </source>
</evidence>
<dbReference type="PANTHER" id="PTHR43630:SF1">
    <property type="entry name" value="POLY-BETA-1,6-N-ACETYL-D-GLUCOSAMINE SYNTHASE"/>
    <property type="match status" value="1"/>
</dbReference>
<name>A0ABV5C6I4_9BACL</name>
<evidence type="ECO:0000256" key="3">
    <source>
        <dbReference type="ARBA" id="ARBA00022679"/>
    </source>
</evidence>
<dbReference type="InterPro" id="IPR029044">
    <property type="entry name" value="Nucleotide-diphossugar_trans"/>
</dbReference>
<feature type="transmembrane region" description="Helical" evidence="4">
    <location>
        <begin position="6"/>
        <end position="32"/>
    </location>
</feature>
<dbReference type="PANTHER" id="PTHR43630">
    <property type="entry name" value="POLY-BETA-1,6-N-ACETYL-D-GLUCOSAMINE SYNTHASE"/>
    <property type="match status" value="1"/>
</dbReference>
<dbReference type="SUPFAM" id="SSF53448">
    <property type="entry name" value="Nucleotide-diphospho-sugar transferases"/>
    <property type="match status" value="1"/>
</dbReference>
<keyword evidence="4" id="KW-1133">Transmembrane helix</keyword>
<feature type="transmembrane region" description="Helical" evidence="4">
    <location>
        <begin position="340"/>
        <end position="361"/>
    </location>
</feature>
<keyword evidence="3" id="KW-0808">Transferase</keyword>
<evidence type="ECO:0000256" key="1">
    <source>
        <dbReference type="ARBA" id="ARBA00006739"/>
    </source>
</evidence>
<keyword evidence="2" id="KW-0328">Glycosyltransferase</keyword>